<keyword evidence="2" id="KW-1185">Reference proteome</keyword>
<dbReference type="Gramene" id="OMO81619">
    <property type="protein sequence ID" value="OMO81619"/>
    <property type="gene ID" value="CCACVL1_12341"/>
</dbReference>
<organism evidence="1 2">
    <name type="scientific">Corchorus capsularis</name>
    <name type="common">Jute</name>
    <dbReference type="NCBI Taxonomy" id="210143"/>
    <lineage>
        <taxon>Eukaryota</taxon>
        <taxon>Viridiplantae</taxon>
        <taxon>Streptophyta</taxon>
        <taxon>Embryophyta</taxon>
        <taxon>Tracheophyta</taxon>
        <taxon>Spermatophyta</taxon>
        <taxon>Magnoliopsida</taxon>
        <taxon>eudicotyledons</taxon>
        <taxon>Gunneridae</taxon>
        <taxon>Pentapetalae</taxon>
        <taxon>rosids</taxon>
        <taxon>malvids</taxon>
        <taxon>Malvales</taxon>
        <taxon>Malvaceae</taxon>
        <taxon>Grewioideae</taxon>
        <taxon>Apeibeae</taxon>
        <taxon>Corchorus</taxon>
    </lineage>
</organism>
<dbReference type="AlphaFoldDB" id="A0A1R3IGA2"/>
<dbReference type="Proteomes" id="UP000188268">
    <property type="component" value="Unassembled WGS sequence"/>
</dbReference>
<name>A0A1R3IGA2_COCAP</name>
<evidence type="ECO:0000313" key="2">
    <source>
        <dbReference type="Proteomes" id="UP000188268"/>
    </source>
</evidence>
<reference evidence="1 2" key="1">
    <citation type="submission" date="2013-09" db="EMBL/GenBank/DDBJ databases">
        <title>Corchorus capsularis genome sequencing.</title>
        <authorList>
            <person name="Alam M."/>
            <person name="Haque M.S."/>
            <person name="Islam M.S."/>
            <person name="Emdad E.M."/>
            <person name="Islam M.M."/>
            <person name="Ahmed B."/>
            <person name="Halim A."/>
            <person name="Hossen Q.M.M."/>
            <person name="Hossain M.Z."/>
            <person name="Ahmed R."/>
            <person name="Khan M.M."/>
            <person name="Islam R."/>
            <person name="Rashid M.M."/>
            <person name="Khan S.A."/>
            <person name="Rahman M.S."/>
            <person name="Alam M."/>
        </authorList>
    </citation>
    <scope>NUCLEOTIDE SEQUENCE [LARGE SCALE GENOMIC DNA]</scope>
    <source>
        <strain evidence="2">cv. CVL-1</strain>
        <tissue evidence="1">Whole seedling</tissue>
    </source>
</reference>
<accession>A0A1R3IGA2</accession>
<comment type="caution">
    <text evidence="1">The sequence shown here is derived from an EMBL/GenBank/DDBJ whole genome shotgun (WGS) entry which is preliminary data.</text>
</comment>
<dbReference type="EMBL" id="AWWV01010118">
    <property type="protein sequence ID" value="OMO81619.1"/>
    <property type="molecule type" value="Genomic_DNA"/>
</dbReference>
<proteinExistence type="predicted"/>
<sequence>MAANSNNKNSFSSAGNDPFDLSWLFQCNDSNVGMNHVGSSSTSGQNNND</sequence>
<protein>
    <submittedName>
        <fullName evidence="1">Uncharacterized protein</fullName>
    </submittedName>
</protein>
<evidence type="ECO:0000313" key="1">
    <source>
        <dbReference type="EMBL" id="OMO81619.1"/>
    </source>
</evidence>
<gene>
    <name evidence="1" type="ORF">CCACVL1_12341</name>
</gene>